<dbReference type="HAMAP" id="MF_00337">
    <property type="entry name" value="Exonuc_7_S"/>
    <property type="match status" value="1"/>
</dbReference>
<keyword evidence="2 6" id="KW-0963">Cytoplasm</keyword>
<keyword evidence="4 6" id="KW-0378">Hydrolase</keyword>
<evidence type="ECO:0000313" key="8">
    <source>
        <dbReference type="Proteomes" id="UP000824260"/>
    </source>
</evidence>
<dbReference type="NCBIfam" id="TIGR01280">
    <property type="entry name" value="xseB"/>
    <property type="match status" value="1"/>
</dbReference>
<evidence type="ECO:0000256" key="3">
    <source>
        <dbReference type="ARBA" id="ARBA00022722"/>
    </source>
</evidence>
<dbReference type="InterPro" id="IPR037004">
    <property type="entry name" value="Exonuc_VII_ssu_sf"/>
</dbReference>
<reference evidence="7" key="1">
    <citation type="submission" date="2020-10" db="EMBL/GenBank/DDBJ databases">
        <authorList>
            <person name="Gilroy R."/>
        </authorList>
    </citation>
    <scope>NUCLEOTIDE SEQUENCE</scope>
    <source>
        <strain evidence="7">ChiSjej6B24-2974</strain>
    </source>
</reference>
<name>A0A9D0ZN97_9FIRM</name>
<dbReference type="AlphaFoldDB" id="A0A9D0ZN97"/>
<keyword evidence="3 6" id="KW-0540">Nuclease</keyword>
<dbReference type="PIRSF" id="PIRSF006488">
    <property type="entry name" value="Exonuc_VII_S"/>
    <property type="match status" value="1"/>
</dbReference>
<dbReference type="EMBL" id="DVFZ01000103">
    <property type="protein sequence ID" value="HIQ83640.1"/>
    <property type="molecule type" value="Genomic_DNA"/>
</dbReference>
<dbReference type="InterPro" id="IPR003761">
    <property type="entry name" value="Exonuc_VII_S"/>
</dbReference>
<dbReference type="GO" id="GO:0009318">
    <property type="term" value="C:exodeoxyribonuclease VII complex"/>
    <property type="evidence" value="ECO:0007669"/>
    <property type="project" value="UniProtKB-UniRule"/>
</dbReference>
<dbReference type="PANTHER" id="PTHR34137:SF1">
    <property type="entry name" value="EXODEOXYRIBONUCLEASE 7 SMALL SUBUNIT"/>
    <property type="match status" value="1"/>
</dbReference>
<evidence type="ECO:0000313" key="7">
    <source>
        <dbReference type="EMBL" id="HIQ83640.1"/>
    </source>
</evidence>
<sequence>MENFTFESGMEELEKLVRDLESGAMPLEESFQAFERGMALKARLTKLLEEGDKRIRVLTENGEEPLEGEDAQ</sequence>
<evidence type="ECO:0000256" key="6">
    <source>
        <dbReference type="HAMAP-Rule" id="MF_00337"/>
    </source>
</evidence>
<dbReference type="SUPFAM" id="SSF116842">
    <property type="entry name" value="XseB-like"/>
    <property type="match status" value="1"/>
</dbReference>
<comment type="caution">
    <text evidence="7">The sequence shown here is derived from an EMBL/GenBank/DDBJ whole genome shotgun (WGS) entry which is preliminary data.</text>
</comment>
<organism evidence="7 8">
    <name type="scientific">Candidatus Pullichristensenella stercorigallinarum</name>
    <dbReference type="NCBI Taxonomy" id="2840909"/>
    <lineage>
        <taxon>Bacteria</taxon>
        <taxon>Bacillati</taxon>
        <taxon>Bacillota</taxon>
        <taxon>Clostridia</taxon>
        <taxon>Candidatus Pullichristensenella</taxon>
    </lineage>
</organism>
<evidence type="ECO:0000256" key="5">
    <source>
        <dbReference type="ARBA" id="ARBA00022839"/>
    </source>
</evidence>
<comment type="subunit">
    <text evidence="6">Heterooligomer composed of large and small subunits.</text>
</comment>
<evidence type="ECO:0000256" key="4">
    <source>
        <dbReference type="ARBA" id="ARBA00022801"/>
    </source>
</evidence>
<dbReference type="GO" id="GO:0008855">
    <property type="term" value="F:exodeoxyribonuclease VII activity"/>
    <property type="evidence" value="ECO:0007669"/>
    <property type="project" value="UniProtKB-UniRule"/>
</dbReference>
<dbReference type="GO" id="GO:0005829">
    <property type="term" value="C:cytosol"/>
    <property type="evidence" value="ECO:0007669"/>
    <property type="project" value="TreeGrafter"/>
</dbReference>
<gene>
    <name evidence="6 7" type="primary">xseB</name>
    <name evidence="7" type="ORF">IAA52_11130</name>
</gene>
<comment type="similarity">
    <text evidence="1 6">Belongs to the XseB family.</text>
</comment>
<evidence type="ECO:0000256" key="2">
    <source>
        <dbReference type="ARBA" id="ARBA00022490"/>
    </source>
</evidence>
<dbReference type="GO" id="GO:0006308">
    <property type="term" value="P:DNA catabolic process"/>
    <property type="evidence" value="ECO:0007669"/>
    <property type="project" value="UniProtKB-UniRule"/>
</dbReference>
<dbReference type="PANTHER" id="PTHR34137">
    <property type="entry name" value="EXODEOXYRIBONUCLEASE 7 SMALL SUBUNIT"/>
    <property type="match status" value="1"/>
</dbReference>
<dbReference type="EC" id="3.1.11.6" evidence="6"/>
<accession>A0A9D0ZN97</accession>
<comment type="function">
    <text evidence="6">Bidirectionally degrades single-stranded DNA into large acid-insoluble oligonucleotides, which are then degraded further into small acid-soluble oligonucleotides.</text>
</comment>
<keyword evidence="5 6" id="KW-0269">Exonuclease</keyword>
<dbReference type="Pfam" id="PF02609">
    <property type="entry name" value="Exonuc_VII_S"/>
    <property type="match status" value="1"/>
</dbReference>
<evidence type="ECO:0000256" key="1">
    <source>
        <dbReference type="ARBA" id="ARBA00009998"/>
    </source>
</evidence>
<comment type="catalytic activity">
    <reaction evidence="6">
        <text>Exonucleolytic cleavage in either 5'- to 3'- or 3'- to 5'-direction to yield nucleoside 5'-phosphates.</text>
        <dbReference type="EC" id="3.1.11.6"/>
    </reaction>
</comment>
<protein>
    <recommendedName>
        <fullName evidence="6">Exodeoxyribonuclease 7 small subunit</fullName>
        <ecNumber evidence="6">3.1.11.6</ecNumber>
    </recommendedName>
    <alternativeName>
        <fullName evidence="6">Exodeoxyribonuclease VII small subunit</fullName>
        <shortName evidence="6">Exonuclease VII small subunit</shortName>
    </alternativeName>
</protein>
<comment type="subcellular location">
    <subcellularLocation>
        <location evidence="6">Cytoplasm</location>
    </subcellularLocation>
</comment>
<dbReference type="Proteomes" id="UP000824260">
    <property type="component" value="Unassembled WGS sequence"/>
</dbReference>
<dbReference type="Gene3D" id="1.10.287.1040">
    <property type="entry name" value="Exonuclease VII, small subunit"/>
    <property type="match status" value="1"/>
</dbReference>
<reference evidence="7" key="2">
    <citation type="journal article" date="2021" name="PeerJ">
        <title>Extensive microbial diversity within the chicken gut microbiome revealed by metagenomics and culture.</title>
        <authorList>
            <person name="Gilroy R."/>
            <person name="Ravi A."/>
            <person name="Getino M."/>
            <person name="Pursley I."/>
            <person name="Horton D.L."/>
            <person name="Alikhan N.F."/>
            <person name="Baker D."/>
            <person name="Gharbi K."/>
            <person name="Hall N."/>
            <person name="Watson M."/>
            <person name="Adriaenssens E.M."/>
            <person name="Foster-Nyarko E."/>
            <person name="Jarju S."/>
            <person name="Secka A."/>
            <person name="Antonio M."/>
            <person name="Oren A."/>
            <person name="Chaudhuri R.R."/>
            <person name="La Ragione R."/>
            <person name="Hildebrand F."/>
            <person name="Pallen M.J."/>
        </authorList>
    </citation>
    <scope>NUCLEOTIDE SEQUENCE</scope>
    <source>
        <strain evidence="7">ChiSjej6B24-2974</strain>
    </source>
</reference>
<proteinExistence type="inferred from homology"/>